<accession>A0A9W9BYN2</accession>
<proteinExistence type="predicted"/>
<dbReference type="Proteomes" id="UP001140562">
    <property type="component" value="Unassembled WGS sequence"/>
</dbReference>
<dbReference type="OrthoDB" id="3732426at2759"/>
<sequence>MGEERAIYLHSIIERLVNLSTEERTTALTHLYNLRTAAVEDLSDIGDERHHWDIVLGSSTPPDNVKALVRDLTRLSDEELAVIGTQVSERSHVAQEQVIQTADEKERARLQVQLATSAKQARESYVAARQGLDMKHKAKLAEKMKDVRDAIEQGINTGQDVTTLEEIFDRIEQEFWDQYPRSLGDVKIKTEEQ</sequence>
<dbReference type="EMBL" id="JAPEUV010000065">
    <property type="protein sequence ID" value="KAJ4335168.1"/>
    <property type="molecule type" value="Genomic_DNA"/>
</dbReference>
<evidence type="ECO:0000313" key="1">
    <source>
        <dbReference type="EMBL" id="KAJ4335168.1"/>
    </source>
</evidence>
<keyword evidence="2" id="KW-1185">Reference proteome</keyword>
<protein>
    <submittedName>
        <fullName evidence="1">Uncharacterized protein</fullName>
    </submittedName>
</protein>
<gene>
    <name evidence="1" type="ORF">N0V87_006322</name>
</gene>
<reference evidence="1" key="1">
    <citation type="submission" date="2022-10" db="EMBL/GenBank/DDBJ databases">
        <title>Tapping the CABI collections for fungal endophytes: first genome assemblies for Collariella, Neodidymelliopsis, Ascochyta clinopodiicola, Didymella pomorum, Didymosphaeria variabile, Neocosmospora piperis and Neocucurbitaria cava.</title>
        <authorList>
            <person name="Hill R."/>
        </authorList>
    </citation>
    <scope>NUCLEOTIDE SEQUENCE</scope>
    <source>
        <strain evidence="1">IMI 360193</strain>
    </source>
</reference>
<dbReference type="AlphaFoldDB" id="A0A9W9BYN2"/>
<name>A0A9W9BYN2_9PLEO</name>
<comment type="caution">
    <text evidence="1">The sequence shown here is derived from an EMBL/GenBank/DDBJ whole genome shotgun (WGS) entry which is preliminary data.</text>
</comment>
<organism evidence="1 2">
    <name type="scientific">Didymella glomerata</name>
    <dbReference type="NCBI Taxonomy" id="749621"/>
    <lineage>
        <taxon>Eukaryota</taxon>
        <taxon>Fungi</taxon>
        <taxon>Dikarya</taxon>
        <taxon>Ascomycota</taxon>
        <taxon>Pezizomycotina</taxon>
        <taxon>Dothideomycetes</taxon>
        <taxon>Pleosporomycetidae</taxon>
        <taxon>Pleosporales</taxon>
        <taxon>Pleosporineae</taxon>
        <taxon>Didymellaceae</taxon>
        <taxon>Didymella</taxon>
    </lineage>
</organism>
<evidence type="ECO:0000313" key="2">
    <source>
        <dbReference type="Proteomes" id="UP001140562"/>
    </source>
</evidence>